<reference evidence="1 2" key="1">
    <citation type="journal article" date="2013" name="Genome Announc.">
        <title>Genome Sequence of Campylobacter showae UNSWCD, Isolated from a Patient with Crohn's Disease.</title>
        <authorList>
            <person name="Tay A.P."/>
            <person name="Kaakoush N.O."/>
            <person name="Deshpande N.P."/>
            <person name="Chen Z."/>
            <person name="Mitchell H."/>
            <person name="Wilkins M.R."/>
        </authorList>
    </citation>
    <scope>NUCLEOTIDE SEQUENCE [LARGE SCALE GENOMIC DNA]</scope>
    <source>
        <strain evidence="1 2">CSUNSWCD</strain>
    </source>
</reference>
<evidence type="ECO:0000313" key="1">
    <source>
        <dbReference type="EMBL" id="EKU12152.1"/>
    </source>
</evidence>
<gene>
    <name evidence="1" type="ORF">CSUNSWCD_92</name>
</gene>
<dbReference type="Proteomes" id="UP000011939">
    <property type="component" value="Unassembled WGS sequence"/>
</dbReference>
<dbReference type="AlphaFoldDB" id="M5IHY7"/>
<accession>M5IHY7</accession>
<comment type="caution">
    <text evidence="1">The sequence shown here is derived from an EMBL/GenBank/DDBJ whole genome shotgun (WGS) entry which is preliminary data.</text>
</comment>
<sequence length="74" mass="8133">MYPAIIAALKILPLPFKNRASKIAKPPHIPAQWPTELSAATLKIETNSAPLIKFDRQISFANFSRAGVKFGSQI</sequence>
<dbReference type="STRING" id="1244083.CSUNSWCD_92"/>
<dbReference type="PATRIC" id="fig|1244083.3.peg.95"/>
<organism evidence="1 2">
    <name type="scientific">Campylobacter showae CSUNSWCD</name>
    <dbReference type="NCBI Taxonomy" id="1244083"/>
    <lineage>
        <taxon>Bacteria</taxon>
        <taxon>Pseudomonadati</taxon>
        <taxon>Campylobacterota</taxon>
        <taxon>Epsilonproteobacteria</taxon>
        <taxon>Campylobacterales</taxon>
        <taxon>Campylobacteraceae</taxon>
        <taxon>Campylobacter</taxon>
    </lineage>
</organism>
<name>M5IHY7_9BACT</name>
<evidence type="ECO:0000313" key="2">
    <source>
        <dbReference type="Proteomes" id="UP000011939"/>
    </source>
</evidence>
<dbReference type="EMBL" id="AMZQ01000001">
    <property type="protein sequence ID" value="EKU12152.1"/>
    <property type="molecule type" value="Genomic_DNA"/>
</dbReference>
<protein>
    <submittedName>
        <fullName evidence="1">Uncharacterized protein</fullName>
    </submittedName>
</protein>
<proteinExistence type="predicted"/>